<dbReference type="SUPFAM" id="SSF51621">
    <property type="entry name" value="Phosphoenolpyruvate/pyruvate domain"/>
    <property type="match status" value="1"/>
</dbReference>
<evidence type="ECO:0000256" key="4">
    <source>
        <dbReference type="PROSITE-ProRule" id="PRU10112"/>
    </source>
</evidence>
<dbReference type="InterPro" id="IPR021135">
    <property type="entry name" value="PEP_COase"/>
</dbReference>
<name>A0A1G7WAK5_9PROT</name>
<dbReference type="RefSeq" id="WP_092615625.1">
    <property type="nucleotide sequence ID" value="NZ_FNCV01000002.1"/>
</dbReference>
<dbReference type="PANTHER" id="PTHR30523">
    <property type="entry name" value="PHOSPHOENOLPYRUVATE CARBOXYLASE"/>
    <property type="match status" value="1"/>
</dbReference>
<dbReference type="OrthoDB" id="9768133at2"/>
<dbReference type="PRINTS" id="PR00150">
    <property type="entry name" value="PEPCARBXLASE"/>
</dbReference>
<evidence type="ECO:0000256" key="3">
    <source>
        <dbReference type="PROSITE-ProRule" id="PRU10111"/>
    </source>
</evidence>
<accession>A0A1G7WAK5</accession>
<dbReference type="AlphaFoldDB" id="A0A1G7WAK5"/>
<protein>
    <recommendedName>
        <fullName evidence="2">Phosphoenolpyruvate carboxylase</fullName>
    </recommendedName>
</protein>
<dbReference type="Proteomes" id="UP000217076">
    <property type="component" value="Unassembled WGS sequence"/>
</dbReference>
<keyword evidence="6" id="KW-1185">Reference proteome</keyword>
<dbReference type="EMBL" id="FNCV01000002">
    <property type="protein sequence ID" value="SDG69017.1"/>
    <property type="molecule type" value="Genomic_DNA"/>
</dbReference>
<evidence type="ECO:0000256" key="2">
    <source>
        <dbReference type="ARBA" id="ARBA00022419"/>
    </source>
</evidence>
<keyword evidence="5" id="KW-0670">Pyruvate</keyword>
<dbReference type="Gene3D" id="1.20.1440.90">
    <property type="entry name" value="Phosphoenolpyruvate/pyruvate domain"/>
    <property type="match status" value="1"/>
</dbReference>
<dbReference type="PROSITE" id="PS00781">
    <property type="entry name" value="PEPCASE_1"/>
    <property type="match status" value="1"/>
</dbReference>
<dbReference type="InterPro" id="IPR018129">
    <property type="entry name" value="PEP_COase_Lys_AS"/>
</dbReference>
<dbReference type="GO" id="GO:0008964">
    <property type="term" value="F:phosphoenolpyruvate carboxylase activity"/>
    <property type="evidence" value="ECO:0007669"/>
    <property type="project" value="InterPro"/>
</dbReference>
<feature type="active site" evidence="3">
    <location>
        <position position="149"/>
    </location>
</feature>
<dbReference type="PANTHER" id="PTHR30523:SF32">
    <property type="entry name" value="PHOSPHOENOLPYRUVATE CARBOXYLASE"/>
    <property type="match status" value="1"/>
</dbReference>
<proteinExistence type="predicted"/>
<gene>
    <name evidence="5" type="ORF">SAMN05421742_102132</name>
</gene>
<dbReference type="PROSITE" id="PS00393">
    <property type="entry name" value="PEPCASE_2"/>
    <property type="match status" value="1"/>
</dbReference>
<dbReference type="GO" id="GO:0006099">
    <property type="term" value="P:tricarboxylic acid cycle"/>
    <property type="evidence" value="ECO:0007669"/>
    <property type="project" value="InterPro"/>
</dbReference>
<comment type="function">
    <text evidence="1">Forms oxaloacetate, a four-carbon dicarboxylic acid source for the tricarboxylic acid cycle.</text>
</comment>
<dbReference type="Pfam" id="PF00311">
    <property type="entry name" value="PEPcase"/>
    <property type="match status" value="1"/>
</dbReference>
<feature type="active site" evidence="4">
    <location>
        <position position="592"/>
    </location>
</feature>
<organism evidence="5 6">
    <name type="scientific">Roseospirillum parvum</name>
    <dbReference type="NCBI Taxonomy" id="83401"/>
    <lineage>
        <taxon>Bacteria</taxon>
        <taxon>Pseudomonadati</taxon>
        <taxon>Pseudomonadota</taxon>
        <taxon>Alphaproteobacteria</taxon>
        <taxon>Rhodospirillales</taxon>
        <taxon>Rhodospirillaceae</taxon>
        <taxon>Roseospirillum</taxon>
    </lineage>
</organism>
<evidence type="ECO:0000313" key="6">
    <source>
        <dbReference type="Proteomes" id="UP000217076"/>
    </source>
</evidence>
<dbReference type="GO" id="GO:0005829">
    <property type="term" value="C:cytosol"/>
    <property type="evidence" value="ECO:0007669"/>
    <property type="project" value="TreeGrafter"/>
</dbReference>
<dbReference type="InterPro" id="IPR015813">
    <property type="entry name" value="Pyrv/PenolPyrv_kinase-like_dom"/>
</dbReference>
<sequence length="935" mass="102090">MTEAPTSRLSDATALPKVDRDLRHLMDAFAEVLHEIGEGELARRLPWPAENGAPIALDAPGVNDWPQDLDDPLTERAVEARSIAFQLLHQAEENALAQSRRQVESEGALDADSGSWEYVLSRLAADGWSEAEIAAALVEVHVEPVLTAHPTEAKRASVLHHHRAIYRLLVDAENQMWTPGERASLREDMKAALERLWRTGEILLEKPTVAGELGIVLHFLGDVFPATLPWLDRRLLTAWQRVGFDPASLDEATRRPRLSFGNWVGGDRDGHPLVTPEVTARTLESLATRALDNLRAALARLAAGLSLSVSRQAVPEALSHRLDALAEALGEAAPPALARNRDEPWRQLLNLMIAALPDPLGPPAPGRYRTADALLADLDLLSQTLKEIGAERLARRDVTPVRRQVATFGFHLAALDIRQNSAFHDRALADLLTAGGIDGADYADWPMDRRRQMLDRELASPRPFIHDGRRAGPHAEAVIGALAVVAQRLETHGPAGLGALIVSMTRDVADLLAVYLLAREAGLLAFGEDGAACPLPVVPLFETIEDLAHSPAILDAFLAHPVTRASLARQQRQSGAPRPSQQVMIGYSDSGKDGGLVASQWGLHQAQAAMVEVAERHGVTLRFFHGRGGTISRGSGPTHRFVRAQPPGAIDGALRLTEQGETISQKYANVVTAAHNLELLTAGTLNATLRGRRASRAAHPLAPIMARLAETSRTRYRQLLETPGFMDFYAQATPIDVIEASRIGSRPARRTGKRTMEDLRAIPWVFAWSQARFLVSAWYGVGSALLDLLDDDPETFERLATCKRDADWPPLHYLISNAATGWATADPAIMQRYAGLVGDPVTRQRLLDPILDEYERTRHGLEAIYQGPLADTRPRVHHVLALRGPALEPIHQRQIKLLQAWREAKNNDHADQADALLPPLLQTVNAIAAGLGATG</sequence>
<evidence type="ECO:0000256" key="1">
    <source>
        <dbReference type="ARBA" id="ARBA00003670"/>
    </source>
</evidence>
<dbReference type="InterPro" id="IPR033129">
    <property type="entry name" value="PEPCASE_His_AS"/>
</dbReference>
<reference evidence="6" key="1">
    <citation type="submission" date="2016-10" db="EMBL/GenBank/DDBJ databases">
        <authorList>
            <person name="Varghese N."/>
            <person name="Submissions S."/>
        </authorList>
    </citation>
    <scope>NUCLEOTIDE SEQUENCE [LARGE SCALE GENOMIC DNA]</scope>
    <source>
        <strain evidence="6">930I</strain>
    </source>
</reference>
<dbReference type="STRING" id="83401.SAMN05421742_102132"/>
<dbReference type="GO" id="GO:0015977">
    <property type="term" value="P:carbon fixation"/>
    <property type="evidence" value="ECO:0007669"/>
    <property type="project" value="InterPro"/>
</dbReference>
<evidence type="ECO:0000313" key="5">
    <source>
        <dbReference type="EMBL" id="SDG69017.1"/>
    </source>
</evidence>